<reference evidence="2" key="2">
    <citation type="submission" date="2023-05" db="EMBL/GenBank/DDBJ databases">
        <authorList>
            <consortium name="Lawrence Berkeley National Laboratory"/>
            <person name="Steindorff A."/>
            <person name="Hensen N."/>
            <person name="Bonometti L."/>
            <person name="Westerberg I."/>
            <person name="Brannstrom I.O."/>
            <person name="Guillou S."/>
            <person name="Cros-Aarteil S."/>
            <person name="Calhoun S."/>
            <person name="Haridas S."/>
            <person name="Kuo A."/>
            <person name="Mondo S."/>
            <person name="Pangilinan J."/>
            <person name="Riley R."/>
            <person name="Labutti K."/>
            <person name="Andreopoulos B."/>
            <person name="Lipzen A."/>
            <person name="Chen C."/>
            <person name="Yanf M."/>
            <person name="Daum C."/>
            <person name="Ng V."/>
            <person name="Clum A."/>
            <person name="Ohm R."/>
            <person name="Martin F."/>
            <person name="Silar P."/>
            <person name="Natvig D."/>
            <person name="Lalanne C."/>
            <person name="Gautier V."/>
            <person name="Ament-Velasquez S.L."/>
            <person name="Kruys A."/>
            <person name="Hutchinson M.I."/>
            <person name="Powell A.J."/>
            <person name="Barry K."/>
            <person name="Miller A.N."/>
            <person name="Grigoriev I.V."/>
            <person name="Debuchy R."/>
            <person name="Gladieux P."/>
            <person name="Thoren M.H."/>
            <person name="Johannesson H."/>
        </authorList>
    </citation>
    <scope>NUCLEOTIDE SEQUENCE</scope>
    <source>
        <strain evidence="2">CBS 731.68</strain>
    </source>
</reference>
<evidence type="ECO:0000256" key="1">
    <source>
        <dbReference type="SAM" id="MobiDB-lite"/>
    </source>
</evidence>
<keyword evidence="3" id="KW-1185">Reference proteome</keyword>
<reference evidence="2" key="1">
    <citation type="journal article" date="2023" name="Mol. Phylogenet. Evol.">
        <title>Genome-scale phylogeny and comparative genomics of the fungal order Sordariales.</title>
        <authorList>
            <person name="Hensen N."/>
            <person name="Bonometti L."/>
            <person name="Westerberg I."/>
            <person name="Brannstrom I.O."/>
            <person name="Guillou S."/>
            <person name="Cros-Aarteil S."/>
            <person name="Calhoun S."/>
            <person name="Haridas S."/>
            <person name="Kuo A."/>
            <person name="Mondo S."/>
            <person name="Pangilinan J."/>
            <person name="Riley R."/>
            <person name="LaButti K."/>
            <person name="Andreopoulos B."/>
            <person name="Lipzen A."/>
            <person name="Chen C."/>
            <person name="Yan M."/>
            <person name="Daum C."/>
            <person name="Ng V."/>
            <person name="Clum A."/>
            <person name="Steindorff A."/>
            <person name="Ohm R.A."/>
            <person name="Martin F."/>
            <person name="Silar P."/>
            <person name="Natvig D.O."/>
            <person name="Lalanne C."/>
            <person name="Gautier V."/>
            <person name="Ament-Velasquez S.L."/>
            <person name="Kruys A."/>
            <person name="Hutchinson M.I."/>
            <person name="Powell A.J."/>
            <person name="Barry K."/>
            <person name="Miller A.N."/>
            <person name="Grigoriev I.V."/>
            <person name="Debuchy R."/>
            <person name="Gladieux P."/>
            <person name="Hiltunen Thoren M."/>
            <person name="Johannesson H."/>
        </authorList>
    </citation>
    <scope>NUCLEOTIDE SEQUENCE</scope>
    <source>
        <strain evidence="2">CBS 731.68</strain>
    </source>
</reference>
<dbReference type="AlphaFoldDB" id="A0AAN6Z8G5"/>
<organism evidence="2 3">
    <name type="scientific">Parathielavia appendiculata</name>
    <dbReference type="NCBI Taxonomy" id="2587402"/>
    <lineage>
        <taxon>Eukaryota</taxon>
        <taxon>Fungi</taxon>
        <taxon>Dikarya</taxon>
        <taxon>Ascomycota</taxon>
        <taxon>Pezizomycotina</taxon>
        <taxon>Sordariomycetes</taxon>
        <taxon>Sordariomycetidae</taxon>
        <taxon>Sordariales</taxon>
        <taxon>Chaetomiaceae</taxon>
        <taxon>Parathielavia</taxon>
    </lineage>
</organism>
<sequence>MKSETEIRVPGTSQGKRQQHCSIDDQITNVFRFYLPTVEFAVVYRQVSMTTLPHPFVNPNGAFSI</sequence>
<dbReference type="Proteomes" id="UP001302602">
    <property type="component" value="Unassembled WGS sequence"/>
</dbReference>
<name>A0AAN6Z8G5_9PEZI</name>
<proteinExistence type="predicted"/>
<comment type="caution">
    <text evidence="2">The sequence shown here is derived from an EMBL/GenBank/DDBJ whole genome shotgun (WGS) entry which is preliminary data.</text>
</comment>
<feature type="region of interest" description="Disordered" evidence="1">
    <location>
        <begin position="1"/>
        <end position="20"/>
    </location>
</feature>
<dbReference type="GeneID" id="87828527"/>
<protein>
    <submittedName>
        <fullName evidence="2">Uncharacterized protein</fullName>
    </submittedName>
</protein>
<evidence type="ECO:0000313" key="3">
    <source>
        <dbReference type="Proteomes" id="UP001302602"/>
    </source>
</evidence>
<accession>A0AAN6Z8G5</accession>
<dbReference type="EMBL" id="MU853223">
    <property type="protein sequence ID" value="KAK4128841.1"/>
    <property type="molecule type" value="Genomic_DNA"/>
</dbReference>
<gene>
    <name evidence="2" type="ORF">N657DRAFT_639348</name>
</gene>
<evidence type="ECO:0000313" key="2">
    <source>
        <dbReference type="EMBL" id="KAK4128841.1"/>
    </source>
</evidence>
<dbReference type="RefSeq" id="XP_062652612.1">
    <property type="nucleotide sequence ID" value="XM_062791758.1"/>
</dbReference>